<dbReference type="PRINTS" id="PR00081">
    <property type="entry name" value="GDHRDH"/>
</dbReference>
<dbReference type="Proteomes" id="UP000187486">
    <property type="component" value="Unassembled WGS sequence"/>
</dbReference>
<organism evidence="3 4">
    <name type="scientific">Amycolatopsis coloradensis</name>
    <dbReference type="NCBI Taxonomy" id="76021"/>
    <lineage>
        <taxon>Bacteria</taxon>
        <taxon>Bacillati</taxon>
        <taxon>Actinomycetota</taxon>
        <taxon>Actinomycetes</taxon>
        <taxon>Pseudonocardiales</taxon>
        <taxon>Pseudonocardiaceae</taxon>
        <taxon>Amycolatopsis</taxon>
    </lineage>
</organism>
<dbReference type="GO" id="GO:0016491">
    <property type="term" value="F:oxidoreductase activity"/>
    <property type="evidence" value="ECO:0007669"/>
    <property type="project" value="UniProtKB-KW"/>
</dbReference>
<dbReference type="InterPro" id="IPR020904">
    <property type="entry name" value="Sc_DH/Rdtase_CS"/>
</dbReference>
<dbReference type="OrthoDB" id="3542748at2"/>
<keyword evidence="4" id="KW-1185">Reference proteome</keyword>
<dbReference type="EMBL" id="MQUQ01000011">
    <property type="protein sequence ID" value="OLZ50021.1"/>
    <property type="molecule type" value="Genomic_DNA"/>
</dbReference>
<evidence type="ECO:0000313" key="4">
    <source>
        <dbReference type="Proteomes" id="UP000187486"/>
    </source>
</evidence>
<dbReference type="RefSeq" id="WP_076162872.1">
    <property type="nucleotide sequence ID" value="NZ_JBEZVB010000014.1"/>
</dbReference>
<protein>
    <submittedName>
        <fullName evidence="3">3-alpha-hydroxysteroid dehydrogenase</fullName>
    </submittedName>
</protein>
<dbReference type="PANTHER" id="PTHR24321">
    <property type="entry name" value="DEHYDROGENASES, SHORT CHAIN"/>
    <property type="match status" value="1"/>
</dbReference>
<dbReference type="InterPro" id="IPR002347">
    <property type="entry name" value="SDR_fam"/>
</dbReference>
<comment type="similarity">
    <text evidence="1">Belongs to the short-chain dehydrogenases/reductases (SDR) family.</text>
</comment>
<dbReference type="AlphaFoldDB" id="A0A1R0KQT4"/>
<dbReference type="PANTHER" id="PTHR24321:SF8">
    <property type="entry name" value="ESTRADIOL 17-BETA-DEHYDROGENASE 8-RELATED"/>
    <property type="match status" value="1"/>
</dbReference>
<evidence type="ECO:0000256" key="2">
    <source>
        <dbReference type="ARBA" id="ARBA00023002"/>
    </source>
</evidence>
<dbReference type="PRINTS" id="PR00080">
    <property type="entry name" value="SDRFAMILY"/>
</dbReference>
<name>A0A1R0KQT4_9PSEU</name>
<gene>
    <name evidence="3" type="ORF">BS329_20540</name>
</gene>
<accession>A0A1R0KQT4</accession>
<dbReference type="PROSITE" id="PS00061">
    <property type="entry name" value="ADH_SHORT"/>
    <property type="match status" value="1"/>
</dbReference>
<dbReference type="NCBIfam" id="NF005559">
    <property type="entry name" value="PRK07231.1"/>
    <property type="match status" value="1"/>
</dbReference>
<dbReference type="Pfam" id="PF13561">
    <property type="entry name" value="adh_short_C2"/>
    <property type="match status" value="1"/>
</dbReference>
<evidence type="ECO:0000313" key="3">
    <source>
        <dbReference type="EMBL" id="OLZ50021.1"/>
    </source>
</evidence>
<evidence type="ECO:0000256" key="1">
    <source>
        <dbReference type="ARBA" id="ARBA00006484"/>
    </source>
</evidence>
<dbReference type="Gene3D" id="3.40.50.720">
    <property type="entry name" value="NAD(P)-binding Rossmann-like Domain"/>
    <property type="match status" value="1"/>
</dbReference>
<dbReference type="FunFam" id="3.40.50.720:FF:000084">
    <property type="entry name" value="Short-chain dehydrogenase reductase"/>
    <property type="match status" value="1"/>
</dbReference>
<dbReference type="InterPro" id="IPR036291">
    <property type="entry name" value="NAD(P)-bd_dom_sf"/>
</dbReference>
<reference evidence="3 4" key="1">
    <citation type="submission" date="2016-01" db="EMBL/GenBank/DDBJ databases">
        <title>Amycolatopsis coloradensis genome sequencing and assembly.</title>
        <authorList>
            <person name="Mayilraj S."/>
        </authorList>
    </citation>
    <scope>NUCLEOTIDE SEQUENCE [LARGE SCALE GENOMIC DNA]</scope>
    <source>
        <strain evidence="3 4">DSM 44225</strain>
    </source>
</reference>
<dbReference type="STRING" id="76021.BS329_20540"/>
<sequence>MTRFAGKVALVSGGARGLGANHARALVAQGAQVVIGDLLDQEGKALVEELGPAARFCHLDVTSEDGWVAAVEFTEQSFGSLSVLVNNAGIVLLERFMDTEPAAFRQQLDVNLVGMFLGIRAAAPALRRAGGGSVVNVSSIAGLAGLPGFAGYSASKWGVRGLTKTAAIELGGSGIRINSVHPGFIRTPMTAEAPLPPEAVGYQPIPRFGEMDEVTSVVLFLASEEASYVTGAEYTVDGGATAPIGGTGAMAALGIFPLD</sequence>
<proteinExistence type="inferred from homology"/>
<keyword evidence="2" id="KW-0560">Oxidoreductase</keyword>
<comment type="caution">
    <text evidence="3">The sequence shown here is derived from an EMBL/GenBank/DDBJ whole genome shotgun (WGS) entry which is preliminary data.</text>
</comment>
<dbReference type="SUPFAM" id="SSF51735">
    <property type="entry name" value="NAD(P)-binding Rossmann-fold domains"/>
    <property type="match status" value="1"/>
</dbReference>